<dbReference type="InterPro" id="IPR011856">
    <property type="entry name" value="tRNA_endonuc-like_dom_sf"/>
</dbReference>
<organism evidence="1 2">
    <name type="scientific">Chelativorans composti</name>
    <dbReference type="NCBI Taxonomy" id="768533"/>
    <lineage>
        <taxon>Bacteria</taxon>
        <taxon>Pseudomonadati</taxon>
        <taxon>Pseudomonadota</taxon>
        <taxon>Alphaproteobacteria</taxon>
        <taxon>Hyphomicrobiales</taxon>
        <taxon>Phyllobacteriaceae</taxon>
        <taxon>Chelativorans</taxon>
    </lineage>
</organism>
<dbReference type="Gene3D" id="3.40.1350.10">
    <property type="match status" value="1"/>
</dbReference>
<comment type="caution">
    <text evidence="1">The sequence shown here is derived from an EMBL/GenBank/DDBJ whole genome shotgun (WGS) entry which is preliminary data.</text>
</comment>
<gene>
    <name evidence="1" type="ORF">ACFSMZ_04870</name>
</gene>
<dbReference type="Proteomes" id="UP001597373">
    <property type="component" value="Unassembled WGS sequence"/>
</dbReference>
<reference evidence="2" key="1">
    <citation type="journal article" date="2019" name="Int. J. Syst. Evol. Microbiol.">
        <title>The Global Catalogue of Microorganisms (GCM) 10K type strain sequencing project: providing services to taxonomists for standard genome sequencing and annotation.</title>
        <authorList>
            <consortium name="The Broad Institute Genomics Platform"/>
            <consortium name="The Broad Institute Genome Sequencing Center for Infectious Disease"/>
            <person name="Wu L."/>
            <person name="Ma J."/>
        </authorList>
    </citation>
    <scope>NUCLEOTIDE SEQUENCE [LARGE SCALE GENOMIC DNA]</scope>
    <source>
        <strain evidence="2">KCTC 23707</strain>
    </source>
</reference>
<proteinExistence type="predicted"/>
<dbReference type="EMBL" id="JBHUIR010000018">
    <property type="protein sequence ID" value="MFD2259092.1"/>
    <property type="molecule type" value="Genomic_DNA"/>
</dbReference>
<dbReference type="RefSeq" id="WP_345099260.1">
    <property type="nucleotide sequence ID" value="NZ_BAABGS010000036.1"/>
</dbReference>
<evidence type="ECO:0000313" key="1">
    <source>
        <dbReference type="EMBL" id="MFD2259092.1"/>
    </source>
</evidence>
<evidence type="ECO:0008006" key="3">
    <source>
        <dbReference type="Google" id="ProtNLM"/>
    </source>
</evidence>
<keyword evidence="2" id="KW-1185">Reference proteome</keyword>
<evidence type="ECO:0000313" key="2">
    <source>
        <dbReference type="Proteomes" id="UP001597373"/>
    </source>
</evidence>
<name>A0ABW5DDW6_9HYPH</name>
<protein>
    <recommendedName>
        <fullName evidence="3">DUF91 domain-containing protein</fullName>
    </recommendedName>
</protein>
<accession>A0ABW5DDW6</accession>
<sequence>MASQQSIFVVNADGELTKMRAALPPSENSLQELIQRFPDTISGGNGDLLLIQREHPISDAESGAGRWSLDHLFVTRDAVPVLVEVKRAADTRIRREVVGQMLDYAANAVAYWPNGRVAQIFAQSCEKLGFDPDEQLSRFLGSDADYSAFWSRVDDNFRAGRLKLVFVADQIPAELARIVEFMNEQMIADVYAVELRYFEGDGGLRTLVPRIIGATERANAKRIVTPLYSASSPSEWFETWIAPLGEDYTQALQHLTSLVDELGGEWRIPRKTQGSAGVIVKKGEQERSPLSVQKQGTVCIHFGNAKVWMDDEPRKAFFDRFVSAVGRLSNNRDDGYPSFPLQRLNGETAAAFITVARDWIKAAKDS</sequence>